<evidence type="ECO:0000313" key="3">
    <source>
        <dbReference type="EnsemblPlants" id="Kaladp1129s0014.1.v1.1"/>
    </source>
</evidence>
<keyword evidence="4" id="KW-1185">Reference proteome</keyword>
<dbReference type="PANTHER" id="PTHR46381">
    <property type="entry name" value="MKPA PROTEIN"/>
    <property type="match status" value="1"/>
</dbReference>
<dbReference type="AlphaFoldDB" id="A0A7N0VK85"/>
<reference evidence="3" key="1">
    <citation type="submission" date="2021-01" db="UniProtKB">
        <authorList>
            <consortium name="EnsemblPlants"/>
        </authorList>
    </citation>
    <scope>IDENTIFICATION</scope>
</reference>
<dbReference type="Gene3D" id="3.40.20.10">
    <property type="entry name" value="Severin"/>
    <property type="match status" value="1"/>
</dbReference>
<dbReference type="InterPro" id="IPR057528">
    <property type="entry name" value="MPK1_C"/>
</dbReference>
<proteinExistence type="predicted"/>
<dbReference type="Pfam" id="PF25466">
    <property type="entry name" value="MPK1_gelsolin_C"/>
    <property type="match status" value="1"/>
</dbReference>
<organism evidence="3 4">
    <name type="scientific">Kalanchoe fedtschenkoi</name>
    <name type="common">Lavender scallops</name>
    <name type="synonym">South American air plant</name>
    <dbReference type="NCBI Taxonomy" id="63787"/>
    <lineage>
        <taxon>Eukaryota</taxon>
        <taxon>Viridiplantae</taxon>
        <taxon>Streptophyta</taxon>
        <taxon>Embryophyta</taxon>
        <taxon>Tracheophyta</taxon>
        <taxon>Spermatophyta</taxon>
        <taxon>Magnoliopsida</taxon>
        <taxon>eudicotyledons</taxon>
        <taxon>Gunneridae</taxon>
        <taxon>Pentapetalae</taxon>
        <taxon>Saxifragales</taxon>
        <taxon>Crassulaceae</taxon>
        <taxon>Kalanchoe</taxon>
    </lineage>
</organism>
<accession>A0A7N0VK85</accession>
<evidence type="ECO:0000256" key="1">
    <source>
        <dbReference type="SAM" id="MobiDB-lite"/>
    </source>
</evidence>
<sequence length="465" mass="51499">MLGEDDGDKAPGGTPRKGYLRSVSWSDRSPSKPFSRPQGMGLSGSKQRSCLPPLQPLSISRRSVEEWPRAGSDDLGVWPNPPTPGGKMVPIKSLEIPEGEQRAQREFLFKKDKLAFFDKECSRIAEHIYLGSDAVAKNWEILKKNGITHVLNCVGFVCPEYFKNDLVYKTLWLQDSPSEDITSILYDVFDYFEDVREQKGRVLSPSLSPSTSDYASSFTFSPSSSNWSDHSGLCSRQPSPSGLESNPGFSPKDGSIAGANACLQCEDTPSIAERRPPPPMILPSVDKPPRVPRPLVRSSSFSLPDLEIGRRLPLEHDCSSDGQHQMLYEERSALGGGFRSEDSSDFTQSALHYWPSMAKMEMHRFDSLDSRSVYIMSALDPALDRNDCSLVYVWLGHEAGMENLTSSSDCRSSPVDGNICLEAIGHEFINSWGLPINSTVQVIKEGEEPQHFLDCLNLLTVRGKG</sequence>
<feature type="compositionally biased region" description="Polar residues" evidence="1">
    <location>
        <begin position="234"/>
        <end position="248"/>
    </location>
</feature>
<dbReference type="Gene3D" id="3.90.190.10">
    <property type="entry name" value="Protein tyrosine phosphatase superfamily"/>
    <property type="match status" value="1"/>
</dbReference>
<dbReference type="EnsemblPlants" id="Kaladp1129s0014.1.v1.1">
    <property type="protein sequence ID" value="Kaladp1129s0014.1.v1.1"/>
    <property type="gene ID" value="Kaladp1129s0014.v1.1"/>
</dbReference>
<dbReference type="InterPro" id="IPR029006">
    <property type="entry name" value="ADF-H/Gelsolin-like_dom_sf"/>
</dbReference>
<feature type="compositionally biased region" description="Basic and acidic residues" evidence="1">
    <location>
        <begin position="62"/>
        <end position="72"/>
    </location>
</feature>
<dbReference type="Proteomes" id="UP000594263">
    <property type="component" value="Unplaced"/>
</dbReference>
<dbReference type="InterPro" id="IPR029021">
    <property type="entry name" value="Prot-tyrosine_phosphatase-like"/>
</dbReference>
<evidence type="ECO:0000259" key="2">
    <source>
        <dbReference type="Pfam" id="PF25466"/>
    </source>
</evidence>
<feature type="region of interest" description="Disordered" evidence="1">
    <location>
        <begin position="1"/>
        <end position="84"/>
    </location>
</feature>
<feature type="region of interest" description="Disordered" evidence="1">
    <location>
        <begin position="223"/>
        <end position="251"/>
    </location>
</feature>
<dbReference type="CDD" id="cd14498">
    <property type="entry name" value="DSP"/>
    <property type="match status" value="1"/>
</dbReference>
<dbReference type="PANTHER" id="PTHR46381:SF2">
    <property type="entry name" value="MAP KINASE PHOSPHATASE"/>
    <property type="match status" value="1"/>
</dbReference>
<feature type="domain" description="Protein-tyrosine-phosphatase MKP1 C-terminal" evidence="2">
    <location>
        <begin position="354"/>
        <end position="456"/>
    </location>
</feature>
<dbReference type="SUPFAM" id="SSF55753">
    <property type="entry name" value="Actin depolymerizing proteins"/>
    <property type="match status" value="1"/>
</dbReference>
<feature type="region of interest" description="Disordered" evidence="1">
    <location>
        <begin position="269"/>
        <end position="289"/>
    </location>
</feature>
<name>A0A7N0VK85_KALFE</name>
<dbReference type="SUPFAM" id="SSF52799">
    <property type="entry name" value="(Phosphotyrosine protein) phosphatases II"/>
    <property type="match status" value="1"/>
</dbReference>
<evidence type="ECO:0000313" key="4">
    <source>
        <dbReference type="Proteomes" id="UP000594263"/>
    </source>
</evidence>
<protein>
    <recommendedName>
        <fullName evidence="2">Protein-tyrosine-phosphatase MKP1 C-terminal domain-containing protein</fullName>
    </recommendedName>
</protein>
<dbReference type="Gramene" id="Kaladp1129s0014.1.v1.1">
    <property type="protein sequence ID" value="Kaladp1129s0014.1.v1.1"/>
    <property type="gene ID" value="Kaladp1129s0014.v1.1"/>
</dbReference>